<evidence type="ECO:0000256" key="2">
    <source>
        <dbReference type="ARBA" id="ARBA00022695"/>
    </source>
</evidence>
<sequence>MQRQSSYAREFSVITEAIAKFRHYLLGHKFVIKTDQKSLRSLTTQVVHTPEQQHWLHKLIGYDVAIEYKPGTENVAADSLSRSSMMALSIPKLQLVPELRDVHDNQLQDILQLCLQNKAQNPHYSVCDQLLYWKVSLRKNQKLGLKYFGSFPVIEKIGVVA</sequence>
<evidence type="ECO:0000256" key="5">
    <source>
        <dbReference type="ARBA" id="ARBA00022801"/>
    </source>
</evidence>
<dbReference type="CDD" id="cd09274">
    <property type="entry name" value="RNase_HI_RT_Ty3"/>
    <property type="match status" value="1"/>
</dbReference>
<evidence type="ECO:0000259" key="7">
    <source>
        <dbReference type="Pfam" id="PF17917"/>
    </source>
</evidence>
<accession>A0AAQ3SD55</accession>
<keyword evidence="9" id="KW-1185">Reference proteome</keyword>
<protein>
    <recommendedName>
        <fullName evidence="7">Reverse transcriptase RNase H-like domain-containing protein</fullName>
    </recommendedName>
</protein>
<keyword evidence="3" id="KW-0540">Nuclease</keyword>
<dbReference type="SUPFAM" id="SSF56672">
    <property type="entry name" value="DNA/RNA polymerases"/>
    <property type="match status" value="1"/>
</dbReference>
<evidence type="ECO:0000256" key="3">
    <source>
        <dbReference type="ARBA" id="ARBA00022722"/>
    </source>
</evidence>
<evidence type="ECO:0000313" key="8">
    <source>
        <dbReference type="EMBL" id="WVZ24049.1"/>
    </source>
</evidence>
<keyword evidence="2" id="KW-0548">Nucleotidyltransferase</keyword>
<dbReference type="InterPro" id="IPR041373">
    <property type="entry name" value="RT_RNaseH"/>
</dbReference>
<evidence type="ECO:0000256" key="6">
    <source>
        <dbReference type="ARBA" id="ARBA00022918"/>
    </source>
</evidence>
<reference evidence="8 9" key="1">
    <citation type="journal article" date="2023" name="Life. Sci Alliance">
        <title>Evolutionary insights into 3D genome organization and epigenetic landscape of Vigna mungo.</title>
        <authorList>
            <person name="Junaid A."/>
            <person name="Singh B."/>
            <person name="Bhatia S."/>
        </authorList>
    </citation>
    <scope>NUCLEOTIDE SEQUENCE [LARGE SCALE GENOMIC DNA]</scope>
    <source>
        <strain evidence="8">Urdbean</strain>
    </source>
</reference>
<feature type="domain" description="Reverse transcriptase RNase H-like" evidence="7">
    <location>
        <begin position="3"/>
        <end position="62"/>
    </location>
</feature>
<dbReference type="EMBL" id="CP144700">
    <property type="protein sequence ID" value="WVZ24049.1"/>
    <property type="molecule type" value="Genomic_DNA"/>
</dbReference>
<keyword evidence="5" id="KW-0378">Hydrolase</keyword>
<keyword evidence="1" id="KW-0808">Transferase</keyword>
<dbReference type="AlphaFoldDB" id="A0AAQ3SD55"/>
<evidence type="ECO:0000313" key="9">
    <source>
        <dbReference type="Proteomes" id="UP001374535"/>
    </source>
</evidence>
<dbReference type="PANTHER" id="PTHR37984">
    <property type="entry name" value="PROTEIN CBG26694"/>
    <property type="match status" value="1"/>
</dbReference>
<dbReference type="InterPro" id="IPR043502">
    <property type="entry name" value="DNA/RNA_pol_sf"/>
</dbReference>
<dbReference type="Pfam" id="PF17917">
    <property type="entry name" value="RT_RNaseH"/>
    <property type="match status" value="1"/>
</dbReference>
<keyword evidence="4" id="KW-0255">Endonuclease</keyword>
<dbReference type="GO" id="GO:0004519">
    <property type="term" value="F:endonuclease activity"/>
    <property type="evidence" value="ECO:0007669"/>
    <property type="project" value="UniProtKB-KW"/>
</dbReference>
<proteinExistence type="predicted"/>
<dbReference type="GO" id="GO:0016787">
    <property type="term" value="F:hydrolase activity"/>
    <property type="evidence" value="ECO:0007669"/>
    <property type="project" value="UniProtKB-KW"/>
</dbReference>
<dbReference type="Proteomes" id="UP001374535">
    <property type="component" value="Chromosome 1"/>
</dbReference>
<keyword evidence="6" id="KW-0695">RNA-directed DNA polymerase</keyword>
<gene>
    <name evidence="8" type="ORF">V8G54_002593</name>
</gene>
<evidence type="ECO:0000256" key="1">
    <source>
        <dbReference type="ARBA" id="ARBA00022679"/>
    </source>
</evidence>
<dbReference type="GO" id="GO:0003964">
    <property type="term" value="F:RNA-directed DNA polymerase activity"/>
    <property type="evidence" value="ECO:0007669"/>
    <property type="project" value="UniProtKB-KW"/>
</dbReference>
<organism evidence="8 9">
    <name type="scientific">Vigna mungo</name>
    <name type="common">Black gram</name>
    <name type="synonym">Phaseolus mungo</name>
    <dbReference type="NCBI Taxonomy" id="3915"/>
    <lineage>
        <taxon>Eukaryota</taxon>
        <taxon>Viridiplantae</taxon>
        <taxon>Streptophyta</taxon>
        <taxon>Embryophyta</taxon>
        <taxon>Tracheophyta</taxon>
        <taxon>Spermatophyta</taxon>
        <taxon>Magnoliopsida</taxon>
        <taxon>eudicotyledons</taxon>
        <taxon>Gunneridae</taxon>
        <taxon>Pentapetalae</taxon>
        <taxon>rosids</taxon>
        <taxon>fabids</taxon>
        <taxon>Fabales</taxon>
        <taxon>Fabaceae</taxon>
        <taxon>Papilionoideae</taxon>
        <taxon>50 kb inversion clade</taxon>
        <taxon>NPAAA clade</taxon>
        <taxon>indigoferoid/millettioid clade</taxon>
        <taxon>Phaseoleae</taxon>
        <taxon>Vigna</taxon>
    </lineage>
</organism>
<dbReference type="InterPro" id="IPR050951">
    <property type="entry name" value="Retrovirus_Pol_polyprotein"/>
</dbReference>
<dbReference type="PANTHER" id="PTHR37984:SF5">
    <property type="entry name" value="PROTEIN NYNRIN-LIKE"/>
    <property type="match status" value="1"/>
</dbReference>
<name>A0AAQ3SD55_VIGMU</name>
<evidence type="ECO:0000256" key="4">
    <source>
        <dbReference type="ARBA" id="ARBA00022759"/>
    </source>
</evidence>